<dbReference type="EC" id="6.3.2.19" evidence="2"/>
<dbReference type="VEuPathDB" id="VectorBase:PHUM074060"/>
<dbReference type="PROSITE" id="PS50127">
    <property type="entry name" value="UBC_2"/>
    <property type="match status" value="1"/>
</dbReference>
<dbReference type="Gene3D" id="3.10.110.10">
    <property type="entry name" value="Ubiquitin Conjugating Enzyme"/>
    <property type="match status" value="1"/>
</dbReference>
<dbReference type="SMART" id="SM00212">
    <property type="entry name" value="UBCc"/>
    <property type="match status" value="1"/>
</dbReference>
<reference evidence="2" key="2">
    <citation type="submission" date="2007-04" db="EMBL/GenBank/DDBJ databases">
        <title>The genome of the human body louse.</title>
        <authorList>
            <consortium name="The Human Body Louse Genome Consortium"/>
            <person name="Kirkness E."/>
            <person name="Walenz B."/>
            <person name="Hass B."/>
            <person name="Bruggner R."/>
            <person name="Strausberg R."/>
        </authorList>
    </citation>
    <scope>NUCLEOTIDE SEQUENCE</scope>
    <source>
        <strain evidence="2">USDA</strain>
    </source>
</reference>
<dbReference type="EMBL" id="DS235042">
    <property type="protein sequence ID" value="EEB10865.1"/>
    <property type="molecule type" value="Genomic_DNA"/>
</dbReference>
<dbReference type="SUPFAM" id="SSF54495">
    <property type="entry name" value="UBC-like"/>
    <property type="match status" value="1"/>
</dbReference>
<protein>
    <submittedName>
        <fullName evidence="2 3">Fused toes, putative</fullName>
        <ecNumber evidence="2">6.3.2.19</ecNumber>
    </submittedName>
</protein>
<sequence length="252" mass="29098">MDTIKASGNVSSSSGLHRTDSFRKVLPSKPSASVDSRLSMSMKMIERPVAYEGNNRGNKMFLPYFLEYAIMAEYRMLQKIELTGIYVIPSDADPLVWFGVIFVRQGLYEGGIFRFQVHFPEDFPDGSCPKVVFESDVFHPAVNIETGELNVSEEFKEWKRTVNHTWQVLQYIGRIFYRVDTKSPANNVASELFVKDNEKFKKLVKLCVEESQTKINEKPTNEDPNYLHFEPYSESLCESVKKQMKEFSKEEL</sequence>
<dbReference type="PANTHER" id="PTHR24067">
    <property type="entry name" value="UBIQUITIN-CONJUGATING ENZYME E2"/>
    <property type="match status" value="1"/>
</dbReference>
<name>E0VBV9_PEDHC</name>
<feature type="domain" description="UBC core" evidence="1">
    <location>
        <begin position="65"/>
        <end position="213"/>
    </location>
</feature>
<dbReference type="GO" id="GO:0016874">
    <property type="term" value="F:ligase activity"/>
    <property type="evidence" value="ECO:0007669"/>
    <property type="project" value="UniProtKB-KW"/>
</dbReference>
<dbReference type="AlphaFoldDB" id="E0VBV9"/>
<dbReference type="HOGENOM" id="CLU_083049_1_0_1"/>
<dbReference type="EnsemblMetazoa" id="PHUM074060-RA">
    <property type="protein sequence ID" value="PHUM074060-PA"/>
    <property type="gene ID" value="PHUM074060"/>
</dbReference>
<dbReference type="GeneID" id="8231264"/>
<reference evidence="3" key="3">
    <citation type="submission" date="2021-02" db="UniProtKB">
        <authorList>
            <consortium name="EnsemblMetazoa"/>
        </authorList>
    </citation>
    <scope>IDENTIFICATION</scope>
    <source>
        <strain evidence="3">USDA</strain>
    </source>
</reference>
<dbReference type="CDD" id="cd23814">
    <property type="entry name" value="UEV_AKTIP"/>
    <property type="match status" value="1"/>
</dbReference>
<dbReference type="OrthoDB" id="5596422at2759"/>
<gene>
    <name evidence="3" type="primary">8231264</name>
    <name evidence="2" type="ORF">Phum_PHUM074060</name>
</gene>
<dbReference type="InterPro" id="IPR050113">
    <property type="entry name" value="Ub_conjugating_enzyme"/>
</dbReference>
<evidence type="ECO:0000313" key="3">
    <source>
        <dbReference type="EnsemblMetazoa" id="PHUM074060-PA"/>
    </source>
</evidence>
<dbReference type="CTD" id="8231264"/>
<dbReference type="Proteomes" id="UP000009046">
    <property type="component" value="Unassembled WGS sequence"/>
</dbReference>
<proteinExistence type="predicted"/>
<dbReference type="InterPro" id="IPR016135">
    <property type="entry name" value="UBQ-conjugating_enzyme/RWD"/>
</dbReference>
<organism>
    <name type="scientific">Pediculus humanus subsp. corporis</name>
    <name type="common">Body louse</name>
    <dbReference type="NCBI Taxonomy" id="121224"/>
    <lineage>
        <taxon>Eukaryota</taxon>
        <taxon>Metazoa</taxon>
        <taxon>Ecdysozoa</taxon>
        <taxon>Arthropoda</taxon>
        <taxon>Hexapoda</taxon>
        <taxon>Insecta</taxon>
        <taxon>Pterygota</taxon>
        <taxon>Neoptera</taxon>
        <taxon>Paraneoptera</taxon>
        <taxon>Psocodea</taxon>
        <taxon>Troctomorpha</taxon>
        <taxon>Phthiraptera</taxon>
        <taxon>Anoplura</taxon>
        <taxon>Pediculidae</taxon>
        <taxon>Pediculus</taxon>
    </lineage>
</organism>
<evidence type="ECO:0000313" key="4">
    <source>
        <dbReference type="Proteomes" id="UP000009046"/>
    </source>
</evidence>
<reference evidence="2" key="1">
    <citation type="submission" date="2007-04" db="EMBL/GenBank/DDBJ databases">
        <title>Annotation of Pediculus humanus corporis strain USDA.</title>
        <authorList>
            <person name="Kirkness E."/>
            <person name="Hannick L."/>
            <person name="Hass B."/>
            <person name="Bruggner R."/>
            <person name="Lawson D."/>
            <person name="Bidwell S."/>
            <person name="Joardar V."/>
            <person name="Caler E."/>
            <person name="Walenz B."/>
            <person name="Inman J."/>
            <person name="Schobel S."/>
            <person name="Galinsky K."/>
            <person name="Amedeo P."/>
            <person name="Strausberg R."/>
        </authorList>
    </citation>
    <scope>NUCLEOTIDE SEQUENCE</scope>
    <source>
        <strain evidence="2">USDA</strain>
    </source>
</reference>
<dbReference type="InParanoid" id="E0VBV9"/>
<dbReference type="EMBL" id="AAZO01000889">
    <property type="status" value="NOT_ANNOTATED_CDS"/>
    <property type="molecule type" value="Genomic_DNA"/>
</dbReference>
<keyword evidence="2" id="KW-0436">Ligase</keyword>
<evidence type="ECO:0000259" key="1">
    <source>
        <dbReference type="PROSITE" id="PS50127"/>
    </source>
</evidence>
<dbReference type="Pfam" id="PF00179">
    <property type="entry name" value="UQ_con"/>
    <property type="match status" value="1"/>
</dbReference>
<evidence type="ECO:0000313" key="2">
    <source>
        <dbReference type="EMBL" id="EEB10865.1"/>
    </source>
</evidence>
<accession>E0VBV9</accession>
<keyword evidence="4" id="KW-1185">Reference proteome</keyword>
<dbReference type="InterPro" id="IPR000608">
    <property type="entry name" value="UBC"/>
</dbReference>
<dbReference type="OMA" id="LEXSLLA"/>
<dbReference type="RefSeq" id="XP_002423603.1">
    <property type="nucleotide sequence ID" value="XM_002423558.1"/>
</dbReference>
<dbReference type="FunCoup" id="E0VBV9">
    <property type="interactions" value="953"/>
</dbReference>
<dbReference type="STRING" id="121224.E0VBV9"/>
<dbReference type="eggNOG" id="KOG0429">
    <property type="taxonomic scope" value="Eukaryota"/>
</dbReference>
<dbReference type="KEGG" id="phu:Phum_PHUM074060"/>